<dbReference type="GO" id="GO:0003918">
    <property type="term" value="F:DNA topoisomerase type II (double strand cut, ATP-hydrolyzing) activity"/>
    <property type="evidence" value="ECO:0007669"/>
    <property type="project" value="UniProtKB-UniRule"/>
</dbReference>
<dbReference type="PRINTS" id="PR00418">
    <property type="entry name" value="TPI2FAMILY"/>
</dbReference>
<dbReference type="Gene3D" id="3.30.230.10">
    <property type="match status" value="1"/>
</dbReference>
<evidence type="ECO:0000256" key="9">
    <source>
        <dbReference type="ARBA" id="ARBA00023029"/>
    </source>
</evidence>
<dbReference type="GO" id="GO:0046872">
    <property type="term" value="F:metal ion binding"/>
    <property type="evidence" value="ECO:0007669"/>
    <property type="project" value="UniProtKB-KW"/>
</dbReference>
<sequence>MAPQADKENAGTLRNGKTVEQIYQKKSQLEHILLRPDTYVGSIEHSFQEMFIWDDKKGEMVHRKIDYVPALYKIFDEILVNAADNAMRDPKGMDLIEINIDKEAGSISVLNNGKGVPVVIHKEHNMYVPEMIFGHLLTSDNYDDNEKKVTGGRNGFGAKLTNVFSKKFIVETVDKSVKKKFTQVYENNMSKKDKPKITDFTGADYTRITFWPDFARFGMTKLDDDIAGLMMKRAYDMAGSTAKKCRVILNGKTLPVRDFEDYVKLFANCTKGPDDTPCPVLYERCHERWEVAVGMSDGGFNQVSIVNSINTIKGGTHVTHVTDQLVEAILKVVKSKNRGGIEIKPQNVKNHLFVFVNCLIENPAFDSQTKETLTTKQTKFGSVCELPEAMIRKVMKSGIVEMILDWAKAKQKVDLGRQLKGGTKNQTRVLGVPKLEDANDAGSKNSHECTLILTEGDSAKSLAVAGLSVIGRDKYGVFPLKGKVLNVRDANFKQVTQNAEIQNLLKIMGLDVKREYDSVRGLRYGAIMLMTDQDHDGSHIKGLLINLVHHWWPSLVRMNGFLKEFVTPIVKVWKEGKRDTDRKDEKCFFTMCEYHKWLEKHNNGKGWKSKYYKGLGTSTAKEAKEYFRDLEQHELKFKWQDKEDDEAIDLAFNKKRADDRKDWINAYEEGVHVDHSQSQLSYFDFVHKELVQFAKYDTSRSVPSVVDGFKTSQRKVLFCAFKRKLKNDIKVAQFVGYISEQSAYHHGEASLENTIINLAQNFVGSNNVGLLVPSGQFGTRLQGGKDHAASRYIYTRLAAITRLLFHPDDDKVLNYLDDEGQSIEPKWYIPVLPTVLINGAEGIGTGWSTSVPNFNPRDIIKNIRSLLRGQAMDEMYPWYRNFTGSILPNEKEAGKFDIVGCIQKRDSTTLVISELPVKNWTQNYKEFLEECMPQEGKKQGEEGGSTATITDFREYHTENSVHFEVMMTEEQMKAAEQAGLEKTFKLRSTIATSNMVLFDQEGKIAKYNTALGILQ</sequence>
<dbReference type="Gene3D" id="3.40.50.670">
    <property type="match status" value="1"/>
</dbReference>
<keyword evidence="11 12" id="KW-0413">Isomerase</keyword>
<dbReference type="InterPro" id="IPR006171">
    <property type="entry name" value="TOPRIM_dom"/>
</dbReference>
<evidence type="ECO:0000256" key="5">
    <source>
        <dbReference type="ARBA" id="ARBA00022723"/>
    </source>
</evidence>
<evidence type="ECO:0000256" key="11">
    <source>
        <dbReference type="ARBA" id="ARBA00023235"/>
    </source>
</evidence>
<evidence type="ECO:0000256" key="7">
    <source>
        <dbReference type="ARBA" id="ARBA00022840"/>
    </source>
</evidence>
<dbReference type="SMART" id="SM00434">
    <property type="entry name" value="TOP4c"/>
    <property type="match status" value="1"/>
</dbReference>
<dbReference type="AlphaFoldDB" id="A0A813D9X2"/>
<evidence type="ECO:0000259" key="15">
    <source>
        <dbReference type="PROSITE" id="PS52040"/>
    </source>
</evidence>
<dbReference type="FunFam" id="3.30.565.10:FF:000004">
    <property type="entry name" value="DNA topoisomerase 2"/>
    <property type="match status" value="1"/>
</dbReference>
<dbReference type="Pfam" id="PF00521">
    <property type="entry name" value="DNA_topoisoIV"/>
    <property type="match status" value="1"/>
</dbReference>
<feature type="domain" description="Topo IIA-type catalytic" evidence="15">
    <location>
        <begin position="702"/>
        <end position="1015"/>
    </location>
</feature>
<dbReference type="GO" id="GO:0005634">
    <property type="term" value="C:nucleus"/>
    <property type="evidence" value="ECO:0007669"/>
    <property type="project" value="TreeGrafter"/>
</dbReference>
<dbReference type="GO" id="GO:0005524">
    <property type="term" value="F:ATP binding"/>
    <property type="evidence" value="ECO:0007669"/>
    <property type="project" value="UniProtKB-UniRule"/>
</dbReference>
<accession>A0A813D9X2</accession>
<evidence type="ECO:0000313" key="17">
    <source>
        <dbReference type="Proteomes" id="UP000654075"/>
    </source>
</evidence>
<keyword evidence="6 13" id="KW-0547">Nucleotide-binding</keyword>
<dbReference type="InterPro" id="IPR001154">
    <property type="entry name" value="TopoII_euk"/>
</dbReference>
<dbReference type="InterPro" id="IPR013759">
    <property type="entry name" value="Topo_IIA_B_C"/>
</dbReference>
<dbReference type="InterPro" id="IPR013758">
    <property type="entry name" value="Topo_IIA_A/C_ab"/>
</dbReference>
<gene>
    <name evidence="16" type="ORF">PGLA1383_LOCUS4305</name>
</gene>
<keyword evidence="5" id="KW-0479">Metal-binding</keyword>
<dbReference type="FunFam" id="3.30.1490.30:FF:000001">
    <property type="entry name" value="DNA topoisomerase 2"/>
    <property type="match status" value="1"/>
</dbReference>
<evidence type="ECO:0000256" key="13">
    <source>
        <dbReference type="RuleBase" id="RU362094"/>
    </source>
</evidence>
<dbReference type="InterPro" id="IPR014721">
    <property type="entry name" value="Ribsml_uS5_D2-typ_fold_subgr"/>
</dbReference>
<evidence type="ECO:0000256" key="6">
    <source>
        <dbReference type="ARBA" id="ARBA00022741"/>
    </source>
</evidence>
<keyword evidence="10 12" id="KW-0238">DNA-binding</keyword>
<dbReference type="InterPro" id="IPR034157">
    <property type="entry name" value="TOPRIM_TopoII"/>
</dbReference>
<dbReference type="FunFam" id="3.90.199.10:FF:000002">
    <property type="entry name" value="DNA topoisomerase 2"/>
    <property type="match status" value="1"/>
</dbReference>
<dbReference type="CDD" id="cd03365">
    <property type="entry name" value="TOPRIM_TopoIIA"/>
    <property type="match status" value="1"/>
</dbReference>
<dbReference type="SUPFAM" id="SSF55874">
    <property type="entry name" value="ATPase domain of HSP90 chaperone/DNA topoisomerase II/histidine kinase"/>
    <property type="match status" value="1"/>
</dbReference>
<dbReference type="InterPro" id="IPR050634">
    <property type="entry name" value="DNA_Topoisomerase_II"/>
</dbReference>
<dbReference type="InterPro" id="IPR013760">
    <property type="entry name" value="Topo_IIA-like_dom_sf"/>
</dbReference>
<feature type="active site" description="O-(5'-phospho-DNA)-tyrosine intermediate" evidence="12">
    <location>
        <position position="792"/>
    </location>
</feature>
<comment type="catalytic activity">
    <reaction evidence="1 12 13">
        <text>ATP-dependent breakage, passage and rejoining of double-stranded DNA.</text>
        <dbReference type="EC" id="5.6.2.2"/>
    </reaction>
</comment>
<evidence type="ECO:0000259" key="14">
    <source>
        <dbReference type="PROSITE" id="PS50880"/>
    </source>
</evidence>
<dbReference type="CDD" id="cd03481">
    <property type="entry name" value="TopoIIA_Trans_ScTopoIIA"/>
    <property type="match status" value="1"/>
</dbReference>
<dbReference type="CDD" id="cd16930">
    <property type="entry name" value="HATPase_TopII-like"/>
    <property type="match status" value="1"/>
</dbReference>
<dbReference type="InterPro" id="IPR036890">
    <property type="entry name" value="HATPase_C_sf"/>
</dbReference>
<dbReference type="GO" id="GO:0006265">
    <property type="term" value="P:DNA topological change"/>
    <property type="evidence" value="ECO:0007669"/>
    <property type="project" value="UniProtKB-UniRule"/>
</dbReference>
<dbReference type="Gene3D" id="3.30.1490.30">
    <property type="match status" value="1"/>
</dbReference>
<evidence type="ECO:0000256" key="10">
    <source>
        <dbReference type="ARBA" id="ARBA00023125"/>
    </source>
</evidence>
<dbReference type="Pfam" id="PF16898">
    <property type="entry name" value="TOPRIM_C"/>
    <property type="match status" value="1"/>
</dbReference>
<proteinExistence type="inferred from homology"/>
<dbReference type="SUPFAM" id="SSF56719">
    <property type="entry name" value="Type II DNA topoisomerase"/>
    <property type="match status" value="1"/>
</dbReference>
<dbReference type="Pfam" id="PF01751">
    <property type="entry name" value="Toprim"/>
    <property type="match status" value="1"/>
</dbReference>
<evidence type="ECO:0000256" key="4">
    <source>
        <dbReference type="ARBA" id="ARBA00011080"/>
    </source>
</evidence>
<dbReference type="PROSITE" id="PS00177">
    <property type="entry name" value="TOPOISOMERASE_II"/>
    <property type="match status" value="1"/>
</dbReference>
<dbReference type="InterPro" id="IPR031660">
    <property type="entry name" value="TOPRIM_C"/>
</dbReference>
<dbReference type="InterPro" id="IPR013506">
    <property type="entry name" value="Topo_IIA_bsu_dom2"/>
</dbReference>
<keyword evidence="9 12" id="KW-0799">Topoisomerase</keyword>
<dbReference type="Pfam" id="PF00204">
    <property type="entry name" value="DNA_gyraseB"/>
    <property type="match status" value="1"/>
</dbReference>
<evidence type="ECO:0000256" key="8">
    <source>
        <dbReference type="ARBA" id="ARBA00022842"/>
    </source>
</evidence>
<dbReference type="EMBL" id="CAJNNV010001612">
    <property type="protein sequence ID" value="CAE8585397.1"/>
    <property type="molecule type" value="Genomic_DNA"/>
</dbReference>
<protein>
    <recommendedName>
        <fullName evidence="13">DNA topoisomerase 2</fullName>
        <ecNumber evidence="13">5.6.2.2</ecNumber>
    </recommendedName>
</protein>
<dbReference type="InterPro" id="IPR018522">
    <property type="entry name" value="TopoIIA_CS"/>
</dbReference>
<dbReference type="GO" id="GO:0000819">
    <property type="term" value="P:sister chromatid segregation"/>
    <property type="evidence" value="ECO:0007669"/>
    <property type="project" value="TreeGrafter"/>
</dbReference>
<dbReference type="SUPFAM" id="SSF54211">
    <property type="entry name" value="Ribosomal protein S5 domain 2-like"/>
    <property type="match status" value="1"/>
</dbReference>
<comment type="similarity">
    <text evidence="4 13">Belongs to the type II topoisomerase family.</text>
</comment>
<dbReference type="PROSITE" id="PS52040">
    <property type="entry name" value="TOPO_IIA"/>
    <property type="match status" value="1"/>
</dbReference>
<dbReference type="FunFam" id="3.40.50.670:FF:000001">
    <property type="entry name" value="DNA topoisomerase 2"/>
    <property type="match status" value="2"/>
</dbReference>
<name>A0A813D9X2_POLGL</name>
<dbReference type="PANTHER" id="PTHR10169:SF38">
    <property type="entry name" value="DNA TOPOISOMERASE 2"/>
    <property type="match status" value="1"/>
</dbReference>
<dbReference type="Proteomes" id="UP000654075">
    <property type="component" value="Unassembled WGS sequence"/>
</dbReference>
<dbReference type="InterPro" id="IPR001241">
    <property type="entry name" value="Topo_IIA"/>
</dbReference>
<comment type="subunit">
    <text evidence="13">Homodimer.</text>
</comment>
<evidence type="ECO:0000256" key="1">
    <source>
        <dbReference type="ARBA" id="ARBA00000185"/>
    </source>
</evidence>
<evidence type="ECO:0000256" key="12">
    <source>
        <dbReference type="PROSITE-ProRule" id="PRU01384"/>
    </source>
</evidence>
<dbReference type="PRINTS" id="PR01158">
    <property type="entry name" value="TOPISMRASEII"/>
</dbReference>
<dbReference type="EC" id="5.6.2.2" evidence="13"/>
<keyword evidence="7 13" id="KW-0067">ATP-binding</keyword>
<keyword evidence="8" id="KW-0460">Magnesium</keyword>
<comment type="cofactor">
    <cofactor evidence="2">
        <name>Ca(2+)</name>
        <dbReference type="ChEBI" id="CHEBI:29108"/>
    </cofactor>
</comment>
<dbReference type="Gene3D" id="3.30.1360.40">
    <property type="match status" value="1"/>
</dbReference>
<dbReference type="Pfam" id="PF02518">
    <property type="entry name" value="HATPase_c"/>
    <property type="match status" value="1"/>
</dbReference>
<dbReference type="Gene3D" id="3.30.565.10">
    <property type="entry name" value="Histidine kinase-like ATPase, C-terminal domain"/>
    <property type="match status" value="1"/>
</dbReference>
<comment type="caution">
    <text evidence="16">The sequence shown here is derived from an EMBL/GenBank/DDBJ whole genome shotgun (WGS) entry which is preliminary data.</text>
</comment>
<dbReference type="OMA" id="DVKPHMI"/>
<dbReference type="FunFam" id="3.30.1360.40:FF:000003">
    <property type="entry name" value="DNA topoisomerase 2"/>
    <property type="match status" value="1"/>
</dbReference>
<dbReference type="FunFam" id="3.30.230.10:FF:000008">
    <property type="entry name" value="DNA topoisomerase 2"/>
    <property type="match status" value="1"/>
</dbReference>
<dbReference type="SMART" id="SM00433">
    <property type="entry name" value="TOP2c"/>
    <property type="match status" value="1"/>
</dbReference>
<dbReference type="GO" id="GO:0003677">
    <property type="term" value="F:DNA binding"/>
    <property type="evidence" value="ECO:0007669"/>
    <property type="project" value="UniProtKB-UniRule"/>
</dbReference>
<evidence type="ECO:0000256" key="2">
    <source>
        <dbReference type="ARBA" id="ARBA00001913"/>
    </source>
</evidence>
<dbReference type="PANTHER" id="PTHR10169">
    <property type="entry name" value="DNA TOPOISOMERASE/GYRASE"/>
    <property type="match status" value="1"/>
</dbReference>
<dbReference type="InterPro" id="IPR003594">
    <property type="entry name" value="HATPase_dom"/>
</dbReference>
<dbReference type="InterPro" id="IPR020568">
    <property type="entry name" value="Ribosomal_Su5_D2-typ_SF"/>
</dbReference>
<feature type="non-terminal residue" evidence="16">
    <location>
        <position position="1"/>
    </location>
</feature>
<feature type="domain" description="Toprim" evidence="14">
    <location>
        <begin position="449"/>
        <end position="576"/>
    </location>
</feature>
<comment type="cofactor">
    <cofactor evidence="3">
        <name>Mg(2+)</name>
        <dbReference type="ChEBI" id="CHEBI:18420"/>
    </cofactor>
</comment>
<evidence type="ECO:0000256" key="3">
    <source>
        <dbReference type="ARBA" id="ARBA00001946"/>
    </source>
</evidence>
<dbReference type="Gene3D" id="3.90.199.10">
    <property type="entry name" value="Topoisomerase II, domain 5"/>
    <property type="match status" value="1"/>
</dbReference>
<keyword evidence="17" id="KW-1185">Reference proteome</keyword>
<reference evidence="16" key="1">
    <citation type="submission" date="2021-02" db="EMBL/GenBank/DDBJ databases">
        <authorList>
            <person name="Dougan E. K."/>
            <person name="Rhodes N."/>
            <person name="Thang M."/>
            <person name="Chan C."/>
        </authorList>
    </citation>
    <scope>NUCLEOTIDE SEQUENCE</scope>
</reference>
<dbReference type="OrthoDB" id="276498at2759"/>
<evidence type="ECO:0000313" key="16">
    <source>
        <dbReference type="EMBL" id="CAE8585397.1"/>
    </source>
</evidence>
<dbReference type="InterPro" id="IPR002205">
    <property type="entry name" value="Topo_IIA_dom_A"/>
</dbReference>
<organism evidence="16 17">
    <name type="scientific">Polarella glacialis</name>
    <name type="common">Dinoflagellate</name>
    <dbReference type="NCBI Taxonomy" id="89957"/>
    <lineage>
        <taxon>Eukaryota</taxon>
        <taxon>Sar</taxon>
        <taxon>Alveolata</taxon>
        <taxon>Dinophyceae</taxon>
        <taxon>Suessiales</taxon>
        <taxon>Suessiaceae</taxon>
        <taxon>Polarella</taxon>
    </lineage>
</organism>
<dbReference type="PROSITE" id="PS50880">
    <property type="entry name" value="TOPRIM"/>
    <property type="match status" value="1"/>
</dbReference>
<comment type="function">
    <text evidence="13">Control of topological states of DNA by transient breakage and subsequent rejoining of DNA strands. Topoisomerase II makes double-strand breaks.</text>
</comment>
<dbReference type="GO" id="GO:0000712">
    <property type="term" value="P:resolution of meiotic recombination intermediates"/>
    <property type="evidence" value="ECO:0007669"/>
    <property type="project" value="TreeGrafter"/>
</dbReference>